<evidence type="ECO:0000313" key="6">
    <source>
        <dbReference type="Proteomes" id="UP000223913"/>
    </source>
</evidence>
<dbReference type="InterPro" id="IPR040442">
    <property type="entry name" value="Pyrv_kinase-like_dom_sf"/>
</dbReference>
<dbReference type="PANTHER" id="PTHR30502">
    <property type="entry name" value="2-KETO-3-DEOXY-L-RHAMNONATE ALDOLASE"/>
    <property type="match status" value="1"/>
</dbReference>
<protein>
    <recommendedName>
        <fullName evidence="4">HpcH/HpaI aldolase/citrate lyase domain-containing protein</fullName>
    </recommendedName>
</protein>
<gene>
    <name evidence="5" type="ORF">CRP01_06590</name>
</gene>
<dbReference type="FunFam" id="3.20.20.60:FF:000004">
    <property type="entry name" value="5-keto-4-deoxy-D-glucarate aldolase"/>
    <property type="match status" value="1"/>
</dbReference>
<evidence type="ECO:0000256" key="2">
    <source>
        <dbReference type="ARBA" id="ARBA00022723"/>
    </source>
</evidence>
<dbReference type="RefSeq" id="WP_099149223.1">
    <property type="nucleotide sequence ID" value="NZ_PDUD01000010.1"/>
</dbReference>
<dbReference type="Proteomes" id="UP000223913">
    <property type="component" value="Unassembled WGS sequence"/>
</dbReference>
<dbReference type="GO" id="GO:0005737">
    <property type="term" value="C:cytoplasm"/>
    <property type="evidence" value="ECO:0007669"/>
    <property type="project" value="UniProtKB-ARBA"/>
</dbReference>
<evidence type="ECO:0000259" key="4">
    <source>
        <dbReference type="Pfam" id="PF03328"/>
    </source>
</evidence>
<dbReference type="EMBL" id="PDUD01000010">
    <property type="protein sequence ID" value="PHN07293.1"/>
    <property type="molecule type" value="Genomic_DNA"/>
</dbReference>
<reference evidence="5 6" key="1">
    <citation type="submission" date="2017-10" db="EMBL/GenBank/DDBJ databases">
        <title>The draft genome sequence of Lewinella nigricans NBRC 102662.</title>
        <authorList>
            <person name="Wang K."/>
        </authorList>
    </citation>
    <scope>NUCLEOTIDE SEQUENCE [LARGE SCALE GENOMIC DNA]</scope>
    <source>
        <strain evidence="5 6">NBRC 102662</strain>
    </source>
</reference>
<dbReference type="Gene3D" id="3.20.20.60">
    <property type="entry name" value="Phosphoenolpyruvate-binding domains"/>
    <property type="match status" value="1"/>
</dbReference>
<feature type="domain" description="HpcH/HpaI aldolase/citrate lyase" evidence="4">
    <location>
        <begin position="19"/>
        <end position="244"/>
    </location>
</feature>
<proteinExistence type="inferred from homology"/>
<organism evidence="5 6">
    <name type="scientific">Flavilitoribacter nigricans (strain ATCC 23147 / DSM 23189 / NBRC 102662 / NCIMB 1420 / SS-2)</name>
    <name type="common">Lewinella nigricans</name>
    <dbReference type="NCBI Taxonomy" id="1122177"/>
    <lineage>
        <taxon>Bacteria</taxon>
        <taxon>Pseudomonadati</taxon>
        <taxon>Bacteroidota</taxon>
        <taxon>Saprospiria</taxon>
        <taxon>Saprospirales</taxon>
        <taxon>Lewinellaceae</taxon>
        <taxon>Flavilitoribacter</taxon>
    </lineage>
</organism>
<dbReference type="PANTHER" id="PTHR30502:SF0">
    <property type="entry name" value="PHOSPHOENOLPYRUVATE CARBOXYLASE FAMILY PROTEIN"/>
    <property type="match status" value="1"/>
</dbReference>
<keyword evidence="6" id="KW-1185">Reference proteome</keyword>
<name>A0A2D0NHP7_FLAN2</name>
<accession>A0A2D0NHP7</accession>
<dbReference type="GO" id="GO:0016832">
    <property type="term" value="F:aldehyde-lyase activity"/>
    <property type="evidence" value="ECO:0007669"/>
    <property type="project" value="TreeGrafter"/>
</dbReference>
<comment type="caution">
    <text evidence="5">The sequence shown here is derived from an EMBL/GenBank/DDBJ whole genome shotgun (WGS) entry which is preliminary data.</text>
</comment>
<keyword evidence="3" id="KW-0456">Lyase</keyword>
<dbReference type="OrthoDB" id="86160at2"/>
<dbReference type="AlphaFoldDB" id="A0A2D0NHP7"/>
<dbReference type="InterPro" id="IPR015813">
    <property type="entry name" value="Pyrv/PenolPyrv_kinase-like_dom"/>
</dbReference>
<dbReference type="InterPro" id="IPR050251">
    <property type="entry name" value="HpcH-HpaI_aldolase"/>
</dbReference>
<dbReference type="InterPro" id="IPR005000">
    <property type="entry name" value="Aldolase/citrate-lyase_domain"/>
</dbReference>
<evidence type="ECO:0000256" key="1">
    <source>
        <dbReference type="ARBA" id="ARBA00005568"/>
    </source>
</evidence>
<evidence type="ECO:0000256" key="3">
    <source>
        <dbReference type="ARBA" id="ARBA00023239"/>
    </source>
</evidence>
<dbReference type="Pfam" id="PF03328">
    <property type="entry name" value="HpcH_HpaI"/>
    <property type="match status" value="1"/>
</dbReference>
<keyword evidence="2" id="KW-0479">Metal-binding</keyword>
<comment type="similarity">
    <text evidence="1">Belongs to the HpcH/HpaI aldolase family.</text>
</comment>
<dbReference type="GO" id="GO:0046872">
    <property type="term" value="F:metal ion binding"/>
    <property type="evidence" value="ECO:0007669"/>
    <property type="project" value="UniProtKB-KW"/>
</dbReference>
<sequence length="255" mass="27361">MNLPPNLFLKKIAGKPTTYGIWNNFPNPLIMELLAGAGFDWVLIDAEHGPFDLSGILPQLQAIAAYDTAPVVRPPSGDPVFIKRLLDIGVRTFLVPMVNSAREAADLVRCLRYPPAGNRGIGAALGRASQWNRIGDYMASANDQMCLIVQVETAAAYEQLEEILAVEGVNGVFFGPADLSASLGYVGQMDHPEVVQLVEKGLERTRAAGKIAGTISLSIDGARHYEGARANMIGVGADSLLFAQAVRDLAAQFRT</sequence>
<evidence type="ECO:0000313" key="5">
    <source>
        <dbReference type="EMBL" id="PHN07293.1"/>
    </source>
</evidence>
<dbReference type="SUPFAM" id="SSF51621">
    <property type="entry name" value="Phosphoenolpyruvate/pyruvate domain"/>
    <property type="match status" value="1"/>
</dbReference>